<proteinExistence type="predicted"/>
<protein>
    <recommendedName>
        <fullName evidence="3">Integrase SSV1 C-terminal domain-containing protein</fullName>
    </recommendedName>
</protein>
<name>A0A811TFJ4_9EURY</name>
<evidence type="ECO:0000313" key="2">
    <source>
        <dbReference type="Proteomes" id="UP000612009"/>
    </source>
</evidence>
<reference evidence="1" key="1">
    <citation type="submission" date="2020-10" db="EMBL/GenBank/DDBJ databases">
        <authorList>
            <person name="Hahn C.J."/>
            <person name="Laso-Perez R."/>
            <person name="Vulcano F."/>
            <person name="Vaziourakis K.-M."/>
            <person name="Stokke R."/>
            <person name="Steen I.H."/>
            <person name="Teske A."/>
            <person name="Boetius A."/>
            <person name="Liebeke M."/>
            <person name="Amann R."/>
            <person name="Knittel K."/>
        </authorList>
    </citation>
    <scope>NUCLEOTIDE SEQUENCE</scope>
    <source>
        <strain evidence="1">Gfbio:e3339647-f889-4370-9287-4fb5cb688e4c:AG392J18_GoMArc1</strain>
    </source>
</reference>
<organism evidence="1 2">
    <name type="scientific">Candidatus Argoarchaeum ethanivorans</name>
    <dbReference type="NCBI Taxonomy" id="2608793"/>
    <lineage>
        <taxon>Archaea</taxon>
        <taxon>Methanobacteriati</taxon>
        <taxon>Methanobacteriota</taxon>
        <taxon>Stenosarchaea group</taxon>
        <taxon>Methanomicrobia</taxon>
        <taxon>Methanosarcinales</taxon>
        <taxon>Methanosarcinales incertae sedis</taxon>
        <taxon>GOM Arc I cluster</taxon>
        <taxon>Candidatus Argoarchaeum</taxon>
    </lineage>
</organism>
<sequence length="103" mass="12048">MLIINYMADDGSYSPEKRYRIVDKLIEEVKLRRYSYQTGKSCIPIVKDFLSSGKTQGEFLLSYSSKSKSTMRSAYFALKFFHENVLNTKQLSINNLPECETRW</sequence>
<accession>A0A811TFJ4</accession>
<dbReference type="AlphaFoldDB" id="A0A811TFJ4"/>
<evidence type="ECO:0008006" key="3">
    <source>
        <dbReference type="Google" id="ProtNLM"/>
    </source>
</evidence>
<comment type="caution">
    <text evidence="1">The sequence shown here is derived from an EMBL/GenBank/DDBJ whole genome shotgun (WGS) entry which is preliminary data.</text>
</comment>
<dbReference type="Proteomes" id="UP000612009">
    <property type="component" value="Unassembled WGS sequence"/>
</dbReference>
<gene>
    <name evidence="1" type="ORF">LAKADJCE_00786</name>
</gene>
<dbReference type="EMBL" id="CAJHIR010000054">
    <property type="protein sequence ID" value="CAD6494483.1"/>
    <property type="molecule type" value="Genomic_DNA"/>
</dbReference>
<evidence type="ECO:0000313" key="1">
    <source>
        <dbReference type="EMBL" id="CAD6494483.1"/>
    </source>
</evidence>